<comment type="caution">
    <text evidence="5">The sequence shown here is derived from an EMBL/GenBank/DDBJ whole genome shotgun (WGS) entry which is preliminary data.</text>
</comment>
<feature type="non-terminal residue" evidence="5">
    <location>
        <position position="837"/>
    </location>
</feature>
<dbReference type="InterPro" id="IPR011989">
    <property type="entry name" value="ARM-like"/>
</dbReference>
<dbReference type="EMBL" id="JASPKZ010008559">
    <property type="protein sequence ID" value="KAJ9579265.1"/>
    <property type="molecule type" value="Genomic_DNA"/>
</dbReference>
<keyword evidence="2" id="KW-0539">Nucleus</keyword>
<comment type="subcellular location">
    <subcellularLocation>
        <location evidence="1">Nucleus</location>
    </subcellularLocation>
</comment>
<dbReference type="Gene3D" id="1.25.10.10">
    <property type="entry name" value="Leucine-rich Repeat Variant"/>
    <property type="match status" value="1"/>
</dbReference>
<name>A0AAD8E6M9_DIPPU</name>
<protein>
    <submittedName>
        <fullName evidence="5">Uncharacterized protein</fullName>
    </submittedName>
</protein>
<evidence type="ECO:0000313" key="6">
    <source>
        <dbReference type="Proteomes" id="UP001233999"/>
    </source>
</evidence>
<keyword evidence="6" id="KW-1185">Reference proteome</keyword>
<reference evidence="5" key="2">
    <citation type="submission" date="2023-05" db="EMBL/GenBank/DDBJ databases">
        <authorList>
            <person name="Fouks B."/>
        </authorList>
    </citation>
    <scope>NUCLEOTIDE SEQUENCE</scope>
    <source>
        <strain evidence="5">Stay&amp;Tobe</strain>
        <tissue evidence="5">Testes</tissue>
    </source>
</reference>
<gene>
    <name evidence="5" type="ORF">L9F63_024628</name>
</gene>
<accession>A0AAD8E6M9</accession>
<dbReference type="SUPFAM" id="SSF48371">
    <property type="entry name" value="ARM repeat"/>
    <property type="match status" value="1"/>
</dbReference>
<dbReference type="AlphaFoldDB" id="A0AAD8E6M9"/>
<dbReference type="GO" id="GO:0005634">
    <property type="term" value="C:nucleus"/>
    <property type="evidence" value="ECO:0007669"/>
    <property type="project" value="UniProtKB-SubCell"/>
</dbReference>
<feature type="compositionally biased region" description="Basic and acidic residues" evidence="3">
    <location>
        <begin position="18"/>
        <end position="27"/>
    </location>
</feature>
<keyword evidence="4" id="KW-1133">Transmembrane helix</keyword>
<feature type="non-terminal residue" evidence="5">
    <location>
        <position position="1"/>
    </location>
</feature>
<keyword evidence="4" id="KW-0472">Membrane</keyword>
<sequence>DDESHSIELPGPTTPCTSDDHKMETTRKFKKGKRTEIKPRKACYIQVTDEIAILMTSVPLPLKFKTVEGTEGFLNGLTSESGGRLKMEPLPVTDVVTILRHWEEEHQMPNYDPVPTLTRLADIIEVETENYMKMDPDPFDERHPSRADPECALGHILKVLFRKDNFMTKLVNDYLRDNYWSRAGNPSKDSRNLNIASCRLVLDIMPGLETSAVFQVVSIIIFIYFIWYYYHYTYCMEPEMESMILRLFSWAEKSVQPLQSYATGLLAAAMEVQDLAANFREQNARLVPLMLQELHKLQAKAAEERYQALTARPFAHLGHNRDIVDVEGKNGITISNRLKRRLSSHHKENGGFLDRSPPLLSPPMVEMSGDSSEVQLNGSSPPRKVIIRESVDEATRNAGGNGVNLSECSNSSWAEMESYVIGNIQMYPPTLATRQMLILRYLTPMGEYQEFLGHVFEHNAMELIMKYADLRESKDSRLAFEALKYLAALLCHKKFSIEFVNMKGLQILLKVPRPSVAATGVSICLYYIAYCEDAMERVCQLSHHIITDLVQYALWLLECSHDSGRCHATMFFGLSFQFRAILAEFDKQDGLRKLYNVISTLPILSVEDEATLNDDEECAARQIVRHVCVALKRYLEAHLCIKIENLRRTQFRETGGNLEPILTPAKVKSSPEEVQEQVRQLLELMPFRSHWEPVDQLLRLGGITLLLQIIAFAYEWNYSGRAETVRSALDVLAICSVMPRVQLLLCDRVDLPEEAMTVGMNIILGAAEGEIVADADVQRAALSVLINCVCAPIHRVGGNVGRFSVTGSAKKKTNNFRSSEELISKMWESVRSNNGIM</sequence>
<evidence type="ECO:0000256" key="3">
    <source>
        <dbReference type="SAM" id="MobiDB-lite"/>
    </source>
</evidence>
<organism evidence="5 6">
    <name type="scientific">Diploptera punctata</name>
    <name type="common">Pacific beetle cockroach</name>
    <dbReference type="NCBI Taxonomy" id="6984"/>
    <lineage>
        <taxon>Eukaryota</taxon>
        <taxon>Metazoa</taxon>
        <taxon>Ecdysozoa</taxon>
        <taxon>Arthropoda</taxon>
        <taxon>Hexapoda</taxon>
        <taxon>Insecta</taxon>
        <taxon>Pterygota</taxon>
        <taxon>Neoptera</taxon>
        <taxon>Polyneoptera</taxon>
        <taxon>Dictyoptera</taxon>
        <taxon>Blattodea</taxon>
        <taxon>Blaberoidea</taxon>
        <taxon>Blaberidae</taxon>
        <taxon>Diplopterinae</taxon>
        <taxon>Diploptera</taxon>
    </lineage>
</organism>
<dbReference type="PANTHER" id="PTHR13129">
    <property type="entry name" value="VPRBP PROTEIN-RELATED"/>
    <property type="match status" value="1"/>
</dbReference>
<evidence type="ECO:0000256" key="4">
    <source>
        <dbReference type="SAM" id="Phobius"/>
    </source>
</evidence>
<evidence type="ECO:0000256" key="2">
    <source>
        <dbReference type="ARBA" id="ARBA00023242"/>
    </source>
</evidence>
<evidence type="ECO:0000256" key="1">
    <source>
        <dbReference type="ARBA" id="ARBA00004123"/>
    </source>
</evidence>
<dbReference type="GO" id="GO:0080008">
    <property type="term" value="C:Cul4-RING E3 ubiquitin ligase complex"/>
    <property type="evidence" value="ECO:0007669"/>
    <property type="project" value="TreeGrafter"/>
</dbReference>
<dbReference type="PANTHER" id="PTHR13129:SF4">
    <property type="entry name" value="DDB1- AND CUL4-ASSOCIATED FACTOR 1"/>
    <property type="match status" value="1"/>
</dbReference>
<evidence type="ECO:0000313" key="5">
    <source>
        <dbReference type="EMBL" id="KAJ9579265.1"/>
    </source>
</evidence>
<feature type="transmembrane region" description="Helical" evidence="4">
    <location>
        <begin position="212"/>
        <end position="230"/>
    </location>
</feature>
<feature type="region of interest" description="Disordered" evidence="3">
    <location>
        <begin position="1"/>
        <end position="33"/>
    </location>
</feature>
<dbReference type="InterPro" id="IPR033270">
    <property type="entry name" value="VPRBP/DCAF1"/>
</dbReference>
<dbReference type="GO" id="GO:0016567">
    <property type="term" value="P:protein ubiquitination"/>
    <property type="evidence" value="ECO:0007669"/>
    <property type="project" value="InterPro"/>
</dbReference>
<keyword evidence="4" id="KW-0812">Transmembrane</keyword>
<dbReference type="InterPro" id="IPR016024">
    <property type="entry name" value="ARM-type_fold"/>
</dbReference>
<proteinExistence type="predicted"/>
<reference evidence="5" key="1">
    <citation type="journal article" date="2023" name="IScience">
        <title>Live-bearing cockroach genome reveals convergent evolutionary mechanisms linked to viviparity in insects and beyond.</title>
        <authorList>
            <person name="Fouks B."/>
            <person name="Harrison M.C."/>
            <person name="Mikhailova A.A."/>
            <person name="Marchal E."/>
            <person name="English S."/>
            <person name="Carruthers M."/>
            <person name="Jennings E.C."/>
            <person name="Chiamaka E.L."/>
            <person name="Frigard R.A."/>
            <person name="Pippel M."/>
            <person name="Attardo G.M."/>
            <person name="Benoit J.B."/>
            <person name="Bornberg-Bauer E."/>
            <person name="Tobe S.S."/>
        </authorList>
    </citation>
    <scope>NUCLEOTIDE SEQUENCE</scope>
    <source>
        <strain evidence="5">Stay&amp;Tobe</strain>
    </source>
</reference>
<dbReference type="Proteomes" id="UP001233999">
    <property type="component" value="Unassembled WGS sequence"/>
</dbReference>